<organism evidence="2 3">
    <name type="scientific">Candidatus Methylobacter favarea</name>
    <dbReference type="NCBI Taxonomy" id="2707345"/>
    <lineage>
        <taxon>Bacteria</taxon>
        <taxon>Pseudomonadati</taxon>
        <taxon>Pseudomonadota</taxon>
        <taxon>Gammaproteobacteria</taxon>
        <taxon>Methylococcales</taxon>
        <taxon>Methylococcaceae</taxon>
        <taxon>Methylobacter</taxon>
    </lineage>
</organism>
<accession>A0A8S0YAK2</accession>
<dbReference type="Proteomes" id="UP000494216">
    <property type="component" value="Unassembled WGS sequence"/>
</dbReference>
<reference evidence="2 3" key="1">
    <citation type="submission" date="2020-02" db="EMBL/GenBank/DDBJ databases">
        <authorList>
            <person name="Hogendoorn C."/>
        </authorList>
    </citation>
    <scope>NUCLEOTIDE SEQUENCE [LARGE SCALE GENOMIC DNA]</scope>
    <source>
        <strain evidence="2">METHB21</strain>
    </source>
</reference>
<gene>
    <name evidence="2" type="ORF">METHB2_580019</name>
</gene>
<evidence type="ECO:0000313" key="2">
    <source>
        <dbReference type="EMBL" id="CAA9892077.1"/>
    </source>
</evidence>
<evidence type="ECO:0000313" key="3">
    <source>
        <dbReference type="Proteomes" id="UP000494216"/>
    </source>
</evidence>
<feature type="signal peptide" evidence="1">
    <location>
        <begin position="1"/>
        <end position="25"/>
    </location>
</feature>
<dbReference type="RefSeq" id="WP_174626878.1">
    <property type="nucleotide sequence ID" value="NZ_CADCXN010000089.1"/>
</dbReference>
<proteinExistence type="predicted"/>
<protein>
    <recommendedName>
        <fullName evidence="4">Low-complexity protein</fullName>
    </recommendedName>
</protein>
<evidence type="ECO:0008006" key="4">
    <source>
        <dbReference type="Google" id="ProtNLM"/>
    </source>
</evidence>
<evidence type="ECO:0000256" key="1">
    <source>
        <dbReference type="SAM" id="SignalP"/>
    </source>
</evidence>
<sequence length="137" mass="13878">MKKTNKTPLAAAMSAAFLSTFAVNAANAQANPFGMTELSAGYMQVAEADANKKAGEMKCGASMGMPAPKAQEGSCAGKKAATPAKGADGKCGAMMEGDKMKKGMENVCGAMMKGKEGKCGAMMKGETMNPPKAPGNK</sequence>
<comment type="caution">
    <text evidence="2">The sequence shown here is derived from an EMBL/GenBank/DDBJ whole genome shotgun (WGS) entry which is preliminary data.</text>
</comment>
<feature type="chain" id="PRO_5035769282" description="Low-complexity protein" evidence="1">
    <location>
        <begin position="26"/>
        <end position="137"/>
    </location>
</feature>
<keyword evidence="1" id="KW-0732">Signal</keyword>
<name>A0A8S0YAK2_9GAMM</name>
<dbReference type="AlphaFoldDB" id="A0A8S0YAK2"/>
<keyword evidence="3" id="KW-1185">Reference proteome</keyword>
<dbReference type="EMBL" id="CADCXN010000089">
    <property type="protein sequence ID" value="CAA9892077.1"/>
    <property type="molecule type" value="Genomic_DNA"/>
</dbReference>